<dbReference type="Pfam" id="PF13249">
    <property type="entry name" value="SQHop_cyclase_N"/>
    <property type="match status" value="1"/>
</dbReference>
<dbReference type="SUPFAM" id="SSF48239">
    <property type="entry name" value="Terpenoid cyclases/Protein prenyltransferases"/>
    <property type="match status" value="2"/>
</dbReference>
<name>A0ABR3XC14_9PEZI</name>
<organism evidence="7 8">
    <name type="scientific">Diaporthe australafricana</name>
    <dbReference type="NCBI Taxonomy" id="127596"/>
    <lineage>
        <taxon>Eukaryota</taxon>
        <taxon>Fungi</taxon>
        <taxon>Dikarya</taxon>
        <taxon>Ascomycota</taxon>
        <taxon>Pezizomycotina</taxon>
        <taxon>Sordariomycetes</taxon>
        <taxon>Sordariomycetidae</taxon>
        <taxon>Diaporthales</taxon>
        <taxon>Diaporthaceae</taxon>
        <taxon>Diaporthe</taxon>
    </lineage>
</organism>
<dbReference type="NCBIfam" id="TIGR01787">
    <property type="entry name" value="squalene_cyclas"/>
    <property type="match status" value="1"/>
</dbReference>
<feature type="transmembrane region" description="Helical" evidence="4">
    <location>
        <begin position="1446"/>
        <end position="1467"/>
    </location>
</feature>
<evidence type="ECO:0000259" key="5">
    <source>
        <dbReference type="Pfam" id="PF13243"/>
    </source>
</evidence>
<accession>A0ABR3XC14</accession>
<dbReference type="InterPro" id="IPR032696">
    <property type="entry name" value="SQ_cyclase_C"/>
</dbReference>
<dbReference type="Proteomes" id="UP001583177">
    <property type="component" value="Unassembled WGS sequence"/>
</dbReference>
<dbReference type="Gene3D" id="3.40.50.2000">
    <property type="entry name" value="Glycogen Phosphorylase B"/>
    <property type="match status" value="2"/>
</dbReference>
<evidence type="ECO:0000259" key="6">
    <source>
        <dbReference type="Pfam" id="PF13249"/>
    </source>
</evidence>
<sequence length="1551" mass="169336">MARFSCSDDRDLPPEHLEPSNLVLDAHRALQQAVDFSLNCQQPDGDWVAPVSADATFTAQYVMFKYAYSTPGLCLSAPESDAIRRWLLEDQRAHGGWALAPDLPGNVSTSVEAYLALRLLGVPRSHPDMKRAANFILSEGGVARVRFFTRFFLATYGLVPWAAIPQMPAELILLPSWAKPNIYVLSSWARSTLIPILVVRHHEPVYSLPMDEDKSVHDDTSSQSKDVCSDFLDEIWVDPSNKNVPISRPLWDCLLGPEQDRDVVEGLFTAADNILSQGWISSRMNSGRSPIRKQALKKCMNWILDHQEDSGDWAGFFPPIHGSVWALLLQGYPVHHKSVRMGLEALERLAVHDSGGKWIQSTISACWDTALVVNALCDARMALSLEPQEDRDRISGMEKAASAVRLGKPLSKAAAWLRSMQLMVDHGDWRIYSKTQQAGGWSFEYYNSFYPDVDDTAVVIMTLVNEDPHAIHSECIANAVEWILGMQNRDGGWGAFDINNDARWLHKIPFSDMDSLVDPSTADVTGRTLECFGFLLDHRREHQHLALGSEMRRRLLEASKPALEFLLATQEDSGAWWGRWGNNYNYGTTNVLRGLANGDFWRASPAVHKATLRAVRWLLDCQNADGGWGETLLSYADPAKAGRGESTAAQTAWALDSILRFCPASSPACQRGVMWLIKNQSETPACRTGAYSVTAQVAGREDGTFSIKLEQKPEDCTGASWPIDRYVGTGFPKFLYLGYPFYHHVFPIQALSRYVDCVHRQQSWAATTDDLPVPAAVSAEMNRPHALLMALGGRGNIDAFLSIAQRLRGSCRVRIATHATHQACVQEHGFEFYDVGGGPEEYAGVLGDAHGGVVASNIKQLVKGGLRLAALRRNWLAFGLFLNKLRVGKYGMHTTTWASALREGISEIPHICLWSSHLFQRPSEWPENVVIGGSTSLLPKPGKVGSSEYRPSDPLHDFVLGHNQEVYRRMAPCSKERPLIVVSFGSMSIYNSAAVLSLLSSALDRVNARAVVCANWDITDTLHGKKVPGTNNRIYVTDQSIPLAWLLRHASGGFVQHGGAGHTRAGLRADVPMLLLPSMPDQHFWAAHVHKLGLGPPPVPFRLLTADRLTGSLRLLLDGSSSGKGGAYALACAEMAERVRAEGDGADVAAEVITRQLGLPGATGAASDDPRLGAAVSPAGSSAPPSRMPCSVFPALVGRWAHKATGLPLSGAAAACLVSESVLGWDDLEVRPGVGEGYWSGHERSLAAWVRILERVTNFVSFAGGIFKLWLLLTCLAKLELARTGSRGGSLKSLGQMSDVCRRAHLEQAEYDLGFLLEQSRGCGEILDASKSGHESVYYLPTWFQSIQGVDSAQFGVRILPTMIKMILGSVVGGFYNAKIGYYTPLTIIGSCVMSIGAELMTTFWTDTPQGQWIGYQVIYGTGMGFCFQVPNPAMQAVLPKADRPVGLSVMLFCNLLSSTVFVSVGADVLNTQLLDRLVTSGGATSLVGALPAAERAVVLTAYNASLQKVFQIALVLCCVSVIGCATLEWKNVRRSGDNMATAEATTGLRQ</sequence>
<proteinExistence type="predicted"/>
<dbReference type="InterPro" id="IPR036259">
    <property type="entry name" value="MFS_trans_sf"/>
</dbReference>
<evidence type="ECO:0000313" key="8">
    <source>
        <dbReference type="Proteomes" id="UP001583177"/>
    </source>
</evidence>
<dbReference type="SUPFAM" id="SSF103473">
    <property type="entry name" value="MFS general substrate transporter"/>
    <property type="match status" value="1"/>
</dbReference>
<evidence type="ECO:0000256" key="3">
    <source>
        <dbReference type="SAM" id="MobiDB-lite"/>
    </source>
</evidence>
<dbReference type="CDD" id="cd03784">
    <property type="entry name" value="GT1_Gtf-like"/>
    <property type="match status" value="1"/>
</dbReference>
<dbReference type="Pfam" id="PF13243">
    <property type="entry name" value="SQHop_cyclase_C"/>
    <property type="match status" value="2"/>
</dbReference>
<dbReference type="PANTHER" id="PTHR11764:SF82">
    <property type="entry name" value="TERPENE CYCLASE_MUTASE FAMILY MEMBER"/>
    <property type="match status" value="1"/>
</dbReference>
<evidence type="ECO:0000313" key="7">
    <source>
        <dbReference type="EMBL" id="KAL1873164.1"/>
    </source>
</evidence>
<feature type="domain" description="Squalene cyclase C-terminal" evidence="5">
    <location>
        <begin position="718"/>
        <end position="754"/>
    </location>
</feature>
<comment type="caution">
    <text evidence="7">The sequence shown here is derived from an EMBL/GenBank/DDBJ whole genome shotgun (WGS) entry which is preliminary data.</text>
</comment>
<dbReference type="Pfam" id="PF00201">
    <property type="entry name" value="UDPGT"/>
    <property type="match status" value="1"/>
</dbReference>
<dbReference type="InterPro" id="IPR032697">
    <property type="entry name" value="SQ_cyclase_N"/>
</dbReference>
<dbReference type="SUPFAM" id="SSF53756">
    <property type="entry name" value="UDP-Glycosyltransferase/glycogen phosphorylase"/>
    <property type="match status" value="1"/>
</dbReference>
<feature type="domain" description="Squalene cyclase C-terminal" evidence="5">
    <location>
        <begin position="408"/>
        <end position="688"/>
    </location>
</feature>
<feature type="domain" description="Squalene cyclase N-terminal" evidence="6">
    <location>
        <begin position="31"/>
        <end position="353"/>
    </location>
</feature>
<evidence type="ECO:0000256" key="4">
    <source>
        <dbReference type="SAM" id="Phobius"/>
    </source>
</evidence>
<dbReference type="InterPro" id="IPR008930">
    <property type="entry name" value="Terpenoid_cyclase/PrenylTrfase"/>
</dbReference>
<dbReference type="InterPro" id="IPR018333">
    <property type="entry name" value="Squalene_cyclase"/>
</dbReference>
<feature type="transmembrane region" description="Helical" evidence="4">
    <location>
        <begin position="1510"/>
        <end position="1530"/>
    </location>
</feature>
<keyword evidence="4" id="KW-1133">Transmembrane helix</keyword>
<keyword evidence="4" id="KW-0812">Transmembrane</keyword>
<protein>
    <submittedName>
        <fullName evidence="7">Uncharacterized protein</fullName>
    </submittedName>
</protein>
<keyword evidence="1" id="KW-0808">Transferase</keyword>
<keyword evidence="8" id="KW-1185">Reference proteome</keyword>
<dbReference type="EMBL" id="JAWRVE010000026">
    <property type="protein sequence ID" value="KAL1873164.1"/>
    <property type="molecule type" value="Genomic_DNA"/>
</dbReference>
<gene>
    <name evidence="7" type="ORF">Daus18300_003983</name>
</gene>
<keyword evidence="2" id="KW-0677">Repeat</keyword>
<keyword evidence="4" id="KW-0472">Membrane</keyword>
<feature type="region of interest" description="Disordered" evidence="3">
    <location>
        <begin position="1160"/>
        <end position="1182"/>
    </location>
</feature>
<evidence type="ECO:0000256" key="1">
    <source>
        <dbReference type="ARBA" id="ARBA00022679"/>
    </source>
</evidence>
<dbReference type="Gene3D" id="1.20.1250.20">
    <property type="entry name" value="MFS general substrate transporter like domains"/>
    <property type="match status" value="1"/>
</dbReference>
<dbReference type="SFLD" id="SFLDG01016">
    <property type="entry name" value="Prenyltransferase_Like_2"/>
    <property type="match status" value="1"/>
</dbReference>
<evidence type="ECO:0000256" key="2">
    <source>
        <dbReference type="ARBA" id="ARBA00022737"/>
    </source>
</evidence>
<dbReference type="Gene3D" id="1.50.10.20">
    <property type="match status" value="2"/>
</dbReference>
<dbReference type="InterPro" id="IPR002213">
    <property type="entry name" value="UDP_glucos_trans"/>
</dbReference>
<dbReference type="PANTHER" id="PTHR11764">
    <property type="entry name" value="TERPENE CYCLASE/MUTASE FAMILY MEMBER"/>
    <property type="match status" value="1"/>
</dbReference>
<reference evidence="7 8" key="1">
    <citation type="journal article" date="2024" name="IMA Fungus">
        <title>IMA Genome - F19 : A genome assembly and annotation guide to empower mycologists, including annotated draft genome sequences of Ceratocystis pirilliformis, Diaporthe australafricana, Fusarium ophioides, Paecilomyces lecythidis, and Sporothrix stenoceras.</title>
        <authorList>
            <person name="Aylward J."/>
            <person name="Wilson A.M."/>
            <person name="Visagie C.M."/>
            <person name="Spraker J."/>
            <person name="Barnes I."/>
            <person name="Buitendag C."/>
            <person name="Ceriani C."/>
            <person name="Del Mar Angel L."/>
            <person name="du Plessis D."/>
            <person name="Fuchs T."/>
            <person name="Gasser K."/>
            <person name="Kramer D."/>
            <person name="Li W."/>
            <person name="Munsamy K."/>
            <person name="Piso A."/>
            <person name="Price J.L."/>
            <person name="Sonnekus B."/>
            <person name="Thomas C."/>
            <person name="van der Nest A."/>
            <person name="van Dijk A."/>
            <person name="van Heerden A."/>
            <person name="van Vuuren N."/>
            <person name="Yilmaz N."/>
            <person name="Duong T.A."/>
            <person name="van der Merwe N.A."/>
            <person name="Wingfield M.J."/>
            <person name="Wingfield B.D."/>
        </authorList>
    </citation>
    <scope>NUCLEOTIDE SEQUENCE [LARGE SCALE GENOMIC DNA]</scope>
    <source>
        <strain evidence="7 8">CMW 18300</strain>
    </source>
</reference>